<proteinExistence type="predicted"/>
<feature type="compositionally biased region" description="Low complexity" evidence="1">
    <location>
        <begin position="1"/>
        <end position="10"/>
    </location>
</feature>
<feature type="region of interest" description="Disordered" evidence="1">
    <location>
        <begin position="1"/>
        <end position="31"/>
    </location>
</feature>
<evidence type="ECO:0000313" key="3">
    <source>
        <dbReference type="Proteomes" id="UP000229756"/>
    </source>
</evidence>
<comment type="caution">
    <text evidence="2">The sequence shown here is derived from an EMBL/GenBank/DDBJ whole genome shotgun (WGS) entry which is preliminary data.</text>
</comment>
<gene>
    <name evidence="2" type="ORF">CO058_02565</name>
</gene>
<sequence>MPKQDNSFDYDFNDDDTTDSSVRVSDNEEASRDDYLNKLGKVIEQVQDELEAEADSDDTIFVDPEKITEAIETLTELLHIRSEQLAEKDLPTHVDEKVEEYR</sequence>
<evidence type="ECO:0000313" key="2">
    <source>
        <dbReference type="EMBL" id="PJC23618.1"/>
    </source>
</evidence>
<accession>A0A2M8ELL2</accession>
<name>A0A2M8ELL2_UNCKA</name>
<reference evidence="3" key="1">
    <citation type="submission" date="2017-09" db="EMBL/GenBank/DDBJ databases">
        <title>Depth-based differentiation of microbial function through sediment-hosted aquifers and enrichment of novel symbionts in the deep terrestrial subsurface.</title>
        <authorList>
            <person name="Probst A.J."/>
            <person name="Ladd B."/>
            <person name="Jarett J.K."/>
            <person name="Geller-Mcgrath D.E."/>
            <person name="Sieber C.M.K."/>
            <person name="Emerson J.B."/>
            <person name="Anantharaman K."/>
            <person name="Thomas B.C."/>
            <person name="Malmstrom R."/>
            <person name="Stieglmeier M."/>
            <person name="Klingl A."/>
            <person name="Woyke T."/>
            <person name="Ryan C.M."/>
            <person name="Banfield J.F."/>
        </authorList>
    </citation>
    <scope>NUCLEOTIDE SEQUENCE [LARGE SCALE GENOMIC DNA]</scope>
</reference>
<organism evidence="2 3">
    <name type="scientific">candidate division WWE3 bacterium CG_4_9_14_0_2_um_filter_35_11</name>
    <dbReference type="NCBI Taxonomy" id="1975077"/>
    <lineage>
        <taxon>Bacteria</taxon>
        <taxon>Katanobacteria</taxon>
    </lineage>
</organism>
<dbReference type="AlphaFoldDB" id="A0A2M8ELL2"/>
<dbReference type="EMBL" id="PFSJ01000019">
    <property type="protein sequence ID" value="PJC23618.1"/>
    <property type="molecule type" value="Genomic_DNA"/>
</dbReference>
<dbReference type="Proteomes" id="UP000229756">
    <property type="component" value="Unassembled WGS sequence"/>
</dbReference>
<evidence type="ECO:0000256" key="1">
    <source>
        <dbReference type="SAM" id="MobiDB-lite"/>
    </source>
</evidence>
<protein>
    <submittedName>
        <fullName evidence="2">Uncharacterized protein</fullName>
    </submittedName>
</protein>